<gene>
    <name evidence="2" type="ORF">AVDCRST_MAG64-1930</name>
</gene>
<organism evidence="2">
    <name type="scientific">uncultured Phycisphaerae bacterium</name>
    <dbReference type="NCBI Taxonomy" id="904963"/>
    <lineage>
        <taxon>Bacteria</taxon>
        <taxon>Pseudomonadati</taxon>
        <taxon>Planctomycetota</taxon>
        <taxon>Phycisphaerae</taxon>
        <taxon>environmental samples</taxon>
    </lineage>
</organism>
<protein>
    <submittedName>
        <fullName evidence="2">Uncharacterized protein</fullName>
    </submittedName>
</protein>
<accession>A0A6J4PAU3</accession>
<feature type="region of interest" description="Disordered" evidence="1">
    <location>
        <begin position="59"/>
        <end position="81"/>
    </location>
</feature>
<reference evidence="2" key="1">
    <citation type="submission" date="2020-02" db="EMBL/GenBank/DDBJ databases">
        <authorList>
            <person name="Meier V. D."/>
        </authorList>
    </citation>
    <scope>NUCLEOTIDE SEQUENCE</scope>
    <source>
        <strain evidence="2">AVDCRST_MAG64</strain>
    </source>
</reference>
<name>A0A6J4PAU3_9BACT</name>
<sequence>MVLAPCLAHLRGDGLGHLYELADGDDPHARGGAVASPLSVAELLRCYAEDVLGRVPRPAARAYPVPPNPPVASSPDAVFPA</sequence>
<dbReference type="AlphaFoldDB" id="A0A6J4PAU3"/>
<dbReference type="EMBL" id="CADCUQ010000442">
    <property type="protein sequence ID" value="CAA9404999.1"/>
    <property type="molecule type" value="Genomic_DNA"/>
</dbReference>
<evidence type="ECO:0000256" key="1">
    <source>
        <dbReference type="SAM" id="MobiDB-lite"/>
    </source>
</evidence>
<evidence type="ECO:0000313" key="2">
    <source>
        <dbReference type="EMBL" id="CAA9404999.1"/>
    </source>
</evidence>
<proteinExistence type="predicted"/>